<dbReference type="InterPro" id="IPR002818">
    <property type="entry name" value="DJ-1/PfpI"/>
</dbReference>
<reference evidence="5 6" key="1">
    <citation type="submission" date="2019-01" db="EMBL/GenBank/DDBJ databases">
        <title>Zoogloea oleivorans genome sequencing and assembly.</title>
        <authorList>
            <person name="Tancsics A."/>
            <person name="Farkas M."/>
            <person name="Kriszt B."/>
            <person name="Maroti G."/>
            <person name="Horvath B."/>
        </authorList>
    </citation>
    <scope>NUCLEOTIDE SEQUENCE [LARGE SCALE GENOMIC DNA]</scope>
    <source>
        <strain evidence="5 6">Buc</strain>
    </source>
</reference>
<dbReference type="RefSeq" id="WP_148581589.1">
    <property type="nucleotide sequence ID" value="NZ_SDKK01000041.1"/>
</dbReference>
<dbReference type="GO" id="GO:0003700">
    <property type="term" value="F:DNA-binding transcription factor activity"/>
    <property type="evidence" value="ECO:0007669"/>
    <property type="project" value="InterPro"/>
</dbReference>
<dbReference type="InterPro" id="IPR018060">
    <property type="entry name" value="HTH_AraC"/>
</dbReference>
<dbReference type="PROSITE" id="PS01124">
    <property type="entry name" value="HTH_ARAC_FAMILY_2"/>
    <property type="match status" value="1"/>
</dbReference>
<evidence type="ECO:0000256" key="3">
    <source>
        <dbReference type="ARBA" id="ARBA00023163"/>
    </source>
</evidence>
<evidence type="ECO:0000313" key="6">
    <source>
        <dbReference type="Proteomes" id="UP000389128"/>
    </source>
</evidence>
<comment type="caution">
    <text evidence="5">The sequence shown here is derived from an EMBL/GenBank/DDBJ whole genome shotgun (WGS) entry which is preliminary data.</text>
</comment>
<dbReference type="SMART" id="SM00342">
    <property type="entry name" value="HTH_ARAC"/>
    <property type="match status" value="1"/>
</dbReference>
<dbReference type="InterPro" id="IPR029062">
    <property type="entry name" value="Class_I_gatase-like"/>
</dbReference>
<feature type="domain" description="HTH araC/xylS-type" evidence="4">
    <location>
        <begin position="201"/>
        <end position="299"/>
    </location>
</feature>
<keyword evidence="6" id="KW-1185">Reference proteome</keyword>
<dbReference type="SUPFAM" id="SSF46689">
    <property type="entry name" value="Homeodomain-like"/>
    <property type="match status" value="2"/>
</dbReference>
<dbReference type="PRINTS" id="PR00032">
    <property type="entry name" value="HTHARAC"/>
</dbReference>
<dbReference type="InterPro" id="IPR018062">
    <property type="entry name" value="HTH_AraC-typ_CS"/>
</dbReference>
<keyword evidence="1" id="KW-0805">Transcription regulation</keyword>
<dbReference type="InterPro" id="IPR009057">
    <property type="entry name" value="Homeodomain-like_sf"/>
</dbReference>
<accession>A0A6C2CBQ1</accession>
<dbReference type="Pfam" id="PF12833">
    <property type="entry name" value="HTH_18"/>
    <property type="match status" value="1"/>
</dbReference>
<proteinExistence type="predicted"/>
<keyword evidence="2" id="KW-0238">DNA-binding</keyword>
<name>A0A6C2CBQ1_9RHOO</name>
<evidence type="ECO:0000259" key="4">
    <source>
        <dbReference type="PROSITE" id="PS01124"/>
    </source>
</evidence>
<evidence type="ECO:0000256" key="2">
    <source>
        <dbReference type="ARBA" id="ARBA00023125"/>
    </source>
</evidence>
<dbReference type="GO" id="GO:0043565">
    <property type="term" value="F:sequence-specific DNA binding"/>
    <property type="evidence" value="ECO:0007669"/>
    <property type="project" value="InterPro"/>
</dbReference>
<evidence type="ECO:0000256" key="1">
    <source>
        <dbReference type="ARBA" id="ARBA00023015"/>
    </source>
</evidence>
<sequence>MQVANAHLKKTDASEHLYTWDFMSPSGGMIQASNSLCLATNTISSRKIYDVIFIPSFHYTNKEALSKFLKKSEPLYQWLRDQWGEGTYLAANCTGTFVLASTGLLNDKRATTTWWLERQFRNRFPKVNLEMHPLVTEEDRLICAGAHAAFWTQTIRVLSHFSGAAIATQCARSMLIDVTQSTQTPLLPLMTERTHNDALIHRAQEWLHKRMGTDVQMADLADHLAITKRTLTRRFQLALDVTPLAYLQNMRIDSARALLETGKFSIEQICAYVGYADSSSFTRLFRERIGITPGVYRNRFKGDKTSEKPQEAND</sequence>
<dbReference type="SUPFAM" id="SSF52317">
    <property type="entry name" value="Class I glutamine amidotransferase-like"/>
    <property type="match status" value="1"/>
</dbReference>
<dbReference type="PANTHER" id="PTHR43280:SF2">
    <property type="entry name" value="HTH-TYPE TRANSCRIPTIONAL REGULATOR EXSA"/>
    <property type="match status" value="1"/>
</dbReference>
<dbReference type="PROSITE" id="PS00041">
    <property type="entry name" value="HTH_ARAC_FAMILY_1"/>
    <property type="match status" value="1"/>
</dbReference>
<dbReference type="Proteomes" id="UP000389128">
    <property type="component" value="Unassembled WGS sequence"/>
</dbReference>
<dbReference type="OrthoDB" id="8543772at2"/>
<gene>
    <name evidence="5" type="ORF">ETQ85_24260</name>
</gene>
<dbReference type="Gene3D" id="3.40.50.880">
    <property type="match status" value="1"/>
</dbReference>
<dbReference type="AlphaFoldDB" id="A0A6C2CBQ1"/>
<keyword evidence="3" id="KW-0804">Transcription</keyword>
<evidence type="ECO:0000313" key="5">
    <source>
        <dbReference type="EMBL" id="TYC51407.1"/>
    </source>
</evidence>
<dbReference type="InterPro" id="IPR020449">
    <property type="entry name" value="Tscrpt_reg_AraC-type_HTH"/>
</dbReference>
<protein>
    <submittedName>
        <fullName evidence="5">Helix-turn-helix domain-containing protein</fullName>
    </submittedName>
</protein>
<dbReference type="Pfam" id="PF01965">
    <property type="entry name" value="DJ-1_PfpI"/>
    <property type="match status" value="1"/>
</dbReference>
<organism evidence="5 6">
    <name type="scientific">Zoogloea oleivorans</name>
    <dbReference type="NCBI Taxonomy" id="1552750"/>
    <lineage>
        <taxon>Bacteria</taxon>
        <taxon>Pseudomonadati</taxon>
        <taxon>Pseudomonadota</taxon>
        <taxon>Betaproteobacteria</taxon>
        <taxon>Rhodocyclales</taxon>
        <taxon>Zoogloeaceae</taxon>
        <taxon>Zoogloea</taxon>
    </lineage>
</organism>
<dbReference type="Gene3D" id="1.10.10.60">
    <property type="entry name" value="Homeodomain-like"/>
    <property type="match status" value="1"/>
</dbReference>
<dbReference type="PANTHER" id="PTHR43280">
    <property type="entry name" value="ARAC-FAMILY TRANSCRIPTIONAL REGULATOR"/>
    <property type="match status" value="1"/>
</dbReference>
<dbReference type="EMBL" id="SDKK01000041">
    <property type="protein sequence ID" value="TYC51407.1"/>
    <property type="molecule type" value="Genomic_DNA"/>
</dbReference>